<dbReference type="InterPro" id="IPR013737">
    <property type="entry name" value="Bac_rhamnosid_N"/>
</dbReference>
<feature type="domain" description="Alpha-L-rhamnosidase six-hairpin glycosidase" evidence="3">
    <location>
        <begin position="598"/>
        <end position="678"/>
    </location>
</feature>
<dbReference type="Pfam" id="PF17389">
    <property type="entry name" value="Bac_rhamnosid6H"/>
    <property type="match status" value="2"/>
</dbReference>
<accession>A0A1Y1ZKE1</accession>
<proteinExistence type="predicted"/>
<dbReference type="EMBL" id="MCFA01000072">
    <property type="protein sequence ID" value="ORY10487.1"/>
    <property type="molecule type" value="Genomic_DNA"/>
</dbReference>
<dbReference type="AlphaFoldDB" id="A0A1Y1ZKE1"/>
<dbReference type="Gene3D" id="1.50.10.10">
    <property type="match status" value="2"/>
</dbReference>
<dbReference type="Pfam" id="PF08531">
    <property type="entry name" value="Bac_rhamnosid_N"/>
    <property type="match status" value="1"/>
</dbReference>
<evidence type="ECO:0000259" key="1">
    <source>
        <dbReference type="Pfam" id="PF05592"/>
    </source>
</evidence>
<evidence type="ECO:0000259" key="3">
    <source>
        <dbReference type="Pfam" id="PF17389"/>
    </source>
</evidence>
<protein>
    <submittedName>
        <fullName evidence="4">Alpha-L-rhamnosidase N-terminal domain-domain-containing protein</fullName>
    </submittedName>
</protein>
<dbReference type="Pfam" id="PF05592">
    <property type="entry name" value="Bac_rhamnosid"/>
    <property type="match status" value="1"/>
</dbReference>
<gene>
    <name evidence="4" type="ORF">BCR34DRAFT_625253</name>
</gene>
<dbReference type="Pfam" id="PF25788">
    <property type="entry name" value="Ig_Rha78A_N"/>
    <property type="match status" value="1"/>
</dbReference>
<feature type="domain" description="Bacterial alpha-L-rhamnosidase N-terminal" evidence="2">
    <location>
        <begin position="146"/>
        <end position="319"/>
    </location>
</feature>
<organism evidence="4 5">
    <name type="scientific">Clohesyomyces aquaticus</name>
    <dbReference type="NCBI Taxonomy" id="1231657"/>
    <lineage>
        <taxon>Eukaryota</taxon>
        <taxon>Fungi</taxon>
        <taxon>Dikarya</taxon>
        <taxon>Ascomycota</taxon>
        <taxon>Pezizomycotina</taxon>
        <taxon>Dothideomycetes</taxon>
        <taxon>Pleosporomycetidae</taxon>
        <taxon>Pleosporales</taxon>
        <taxon>Lindgomycetaceae</taxon>
        <taxon>Clohesyomyces</taxon>
    </lineage>
</organism>
<dbReference type="InterPro" id="IPR013783">
    <property type="entry name" value="Ig-like_fold"/>
</dbReference>
<comment type="caution">
    <text evidence="4">The sequence shown here is derived from an EMBL/GenBank/DDBJ whole genome shotgun (WGS) entry which is preliminary data.</text>
</comment>
<dbReference type="InterPro" id="IPR035396">
    <property type="entry name" value="Bac_rhamnosid6H"/>
</dbReference>
<dbReference type="GO" id="GO:0005975">
    <property type="term" value="P:carbohydrate metabolic process"/>
    <property type="evidence" value="ECO:0007669"/>
    <property type="project" value="InterPro"/>
</dbReference>
<evidence type="ECO:0000259" key="2">
    <source>
        <dbReference type="Pfam" id="PF08531"/>
    </source>
</evidence>
<dbReference type="Gene3D" id="2.60.40.10">
    <property type="entry name" value="Immunoglobulins"/>
    <property type="match status" value="1"/>
</dbReference>
<dbReference type="InterPro" id="IPR012341">
    <property type="entry name" value="6hp_glycosidase-like_sf"/>
</dbReference>
<reference evidence="4 5" key="1">
    <citation type="submission" date="2016-07" db="EMBL/GenBank/DDBJ databases">
        <title>Pervasive Adenine N6-methylation of Active Genes in Fungi.</title>
        <authorList>
            <consortium name="DOE Joint Genome Institute"/>
            <person name="Mondo S.J."/>
            <person name="Dannebaum R.O."/>
            <person name="Kuo R.C."/>
            <person name="Labutti K."/>
            <person name="Haridas S."/>
            <person name="Kuo A."/>
            <person name="Salamov A."/>
            <person name="Ahrendt S.R."/>
            <person name="Lipzen A."/>
            <person name="Sullivan W."/>
            <person name="Andreopoulos W.B."/>
            <person name="Clum A."/>
            <person name="Lindquist E."/>
            <person name="Daum C."/>
            <person name="Ramamoorthy G.K."/>
            <person name="Gryganskyi A."/>
            <person name="Culley D."/>
            <person name="Magnuson J.K."/>
            <person name="James T.Y."/>
            <person name="O'Malley M.A."/>
            <person name="Stajich J.E."/>
            <person name="Spatafora J.W."/>
            <person name="Visel A."/>
            <person name="Grigoriev I.V."/>
        </authorList>
    </citation>
    <scope>NUCLEOTIDE SEQUENCE [LARGE SCALE GENOMIC DNA]</scope>
    <source>
        <strain evidence="4 5">CBS 115471</strain>
    </source>
</reference>
<feature type="domain" description="Alpha-L-rhamnosidase six-hairpin glycosidase" evidence="3">
    <location>
        <begin position="468"/>
        <end position="590"/>
    </location>
</feature>
<dbReference type="PANTHER" id="PTHR33307">
    <property type="entry name" value="ALPHA-RHAMNOSIDASE (EUROFUNG)"/>
    <property type="match status" value="1"/>
</dbReference>
<dbReference type="Gene3D" id="2.60.120.260">
    <property type="entry name" value="Galactose-binding domain-like"/>
    <property type="match status" value="2"/>
</dbReference>
<dbReference type="OrthoDB" id="10036721at2759"/>
<dbReference type="STRING" id="1231657.A0A1Y1ZKE1"/>
<feature type="domain" description="Alpha-L-rhamnosidase concanavalin-like" evidence="1">
    <location>
        <begin position="330"/>
        <end position="422"/>
    </location>
</feature>
<sequence>MINVTRCGIHAFHEVLGIDTDIIRFFWVFHSEHENARQTAFQVVVALTISALDASDTPGHHMVWDSCKVDGDEQRNIVCHPGGGFKSASFHYWRVTIWDQNGNTTSSALNEFFTTYPRSSQLLPQYSMNQTYMPHSSLIFRTWPIVFASGLGHFNFSCNGKLNSASGHVLDPGWTNYHRTVQFVAYDVSDMLTEGENVIGAHVGTGFYAGDQGSDRFFWPKYEDNTYVRYGNELCFFAEIHLLHEEGSHDCITTGPEWKIRDSATSLANIYSSETKDFRAYPTRWDAPGFIEEDGWRAATPVTGPRGKLKYQSQPPVTLQDIFKPVSRKTIETGVITFNLGQNASTMIKIEFSGPIGSEIIIRFSETVDHYGKVLMLDPLFKQIERGVFCKVTLAGPGVETWEPDFCFTSTRYIQVEGVALNADVNLPVVHSLVGRHVSSTARKLGSIEIDKEDVSALIKMCYWSFIEKFGWLEVTHLLAPSTQYIRDMETLYSKILDDIFDAQEPNGLVPTIVLEIRYMCGPFHDTITWGGSTHVFEKMFEPCVRYMEYLRTKERCGGLIGHGLGDWGHDIAFGSNQANIETAVYYRSFYTSRDDLKTKDRNMVAQAVALHFELVPAQYIGDYRIEAGEISLKLVWNTLSGIDRPEIVLKMARQEEHPSYMRFIRQGETTLNEFWQDACRSMIDIIFDRKATERGEEIQIDVAVPTSTTGYLSITPQ</sequence>
<dbReference type="PANTHER" id="PTHR33307:SF11">
    <property type="entry name" value="ALPHA-L-RHAMNOSIDASE"/>
    <property type="match status" value="1"/>
</dbReference>
<evidence type="ECO:0000313" key="4">
    <source>
        <dbReference type="EMBL" id="ORY10487.1"/>
    </source>
</evidence>
<name>A0A1Y1ZKE1_9PLEO</name>
<dbReference type="InterPro" id="IPR016007">
    <property type="entry name" value="Alpha_rhamnosid"/>
</dbReference>
<evidence type="ECO:0000313" key="5">
    <source>
        <dbReference type="Proteomes" id="UP000193144"/>
    </source>
</evidence>
<keyword evidence="5" id="KW-1185">Reference proteome</keyword>
<dbReference type="InterPro" id="IPR008902">
    <property type="entry name" value="Rhamnosid_concanavalin"/>
</dbReference>
<dbReference type="Proteomes" id="UP000193144">
    <property type="component" value="Unassembled WGS sequence"/>
</dbReference>